<proteinExistence type="inferred from homology"/>
<evidence type="ECO:0000256" key="1">
    <source>
        <dbReference type="ARBA" id="ARBA00010849"/>
    </source>
</evidence>
<evidence type="ECO:0000313" key="3">
    <source>
        <dbReference type="Ensembl" id="ENSCVAP00000027617.1"/>
    </source>
</evidence>
<dbReference type="InterPro" id="IPR049630">
    <property type="entry name" value="DYDC-like_DD"/>
</dbReference>
<dbReference type="Pfam" id="PF05186">
    <property type="entry name" value="Dpy-30"/>
    <property type="match status" value="1"/>
</dbReference>
<dbReference type="InterPro" id="IPR007858">
    <property type="entry name" value="Dpy-30_motif"/>
</dbReference>
<evidence type="ECO:0008006" key="5">
    <source>
        <dbReference type="Google" id="ProtNLM"/>
    </source>
</evidence>
<keyword evidence="4" id="KW-1185">Reference proteome</keyword>
<evidence type="ECO:0000313" key="4">
    <source>
        <dbReference type="Proteomes" id="UP000265020"/>
    </source>
</evidence>
<dbReference type="GO" id="GO:0048188">
    <property type="term" value="C:Set1C/COMPASS complex"/>
    <property type="evidence" value="ECO:0007669"/>
    <property type="project" value="InterPro"/>
</dbReference>
<dbReference type="GeneTree" id="ENSGT00940000177267"/>
<feature type="compositionally biased region" description="Basic and acidic residues" evidence="2">
    <location>
        <begin position="94"/>
        <end position="112"/>
    </location>
</feature>
<dbReference type="STRING" id="28743.ENSCVAP00000027617"/>
<dbReference type="PANTHER" id="PTHR23356:SF16">
    <property type="entry name" value="DPY30 DOMAIN CONTAINING 2"/>
    <property type="match status" value="1"/>
</dbReference>
<feature type="region of interest" description="Disordered" evidence="2">
    <location>
        <begin position="94"/>
        <end position="118"/>
    </location>
</feature>
<accession>A0A3Q2E629</accession>
<evidence type="ECO:0000256" key="2">
    <source>
        <dbReference type="SAM" id="MobiDB-lite"/>
    </source>
</evidence>
<dbReference type="PANTHER" id="PTHR23356">
    <property type="entry name" value="DPY30-RELATED"/>
    <property type="match status" value="1"/>
</dbReference>
<protein>
    <recommendedName>
        <fullName evidence="5">DPY30 domain containing 2</fullName>
    </recommendedName>
</protein>
<comment type="similarity">
    <text evidence="1">Belongs to the dpy-30 family.</text>
</comment>
<organism evidence="3 4">
    <name type="scientific">Cyprinodon variegatus</name>
    <name type="common">Sheepshead minnow</name>
    <dbReference type="NCBI Taxonomy" id="28743"/>
    <lineage>
        <taxon>Eukaryota</taxon>
        <taxon>Metazoa</taxon>
        <taxon>Chordata</taxon>
        <taxon>Craniata</taxon>
        <taxon>Vertebrata</taxon>
        <taxon>Euteleostomi</taxon>
        <taxon>Actinopterygii</taxon>
        <taxon>Neopterygii</taxon>
        <taxon>Teleostei</taxon>
        <taxon>Neoteleostei</taxon>
        <taxon>Acanthomorphata</taxon>
        <taxon>Ovalentaria</taxon>
        <taxon>Atherinomorphae</taxon>
        <taxon>Cyprinodontiformes</taxon>
        <taxon>Cyprinodontidae</taxon>
        <taxon>Cyprinodon</taxon>
    </lineage>
</organism>
<dbReference type="InterPro" id="IPR037856">
    <property type="entry name" value="Sdc1/DPY30"/>
</dbReference>
<dbReference type="AlphaFoldDB" id="A0A3Q2E629"/>
<name>A0A3Q2E629_CYPVA</name>
<reference evidence="3" key="2">
    <citation type="submission" date="2025-09" db="UniProtKB">
        <authorList>
            <consortium name="Ensembl"/>
        </authorList>
    </citation>
    <scope>IDENTIFICATION</scope>
</reference>
<sequence>MDSEYLKQHVGVFLAEGLAEVAERRPARPIQYLAHWLYKKSSNCQQDTILHQISFKYLSLTQMTICLAGAPLQKPETSIFSCLNFISLLKKPVNEEKPSCPDPERPKQNPDVKEEDNEQEVMTFGCEHVVLPALILSI</sequence>
<dbReference type="Ensembl" id="ENSCVAT00000030060.1">
    <property type="protein sequence ID" value="ENSCVAP00000027617.1"/>
    <property type="gene ID" value="ENSCVAG00000014073.1"/>
</dbReference>
<dbReference type="CDD" id="cd22966">
    <property type="entry name" value="DD_DYDC-like"/>
    <property type="match status" value="1"/>
</dbReference>
<reference evidence="3" key="1">
    <citation type="submission" date="2025-08" db="UniProtKB">
        <authorList>
            <consortium name="Ensembl"/>
        </authorList>
    </citation>
    <scope>IDENTIFICATION</scope>
</reference>
<dbReference type="Gene3D" id="1.20.890.10">
    <property type="entry name" value="cAMP-dependent protein kinase regulatory subunit, dimerization-anchoring domain"/>
    <property type="match status" value="1"/>
</dbReference>
<dbReference type="Proteomes" id="UP000265020">
    <property type="component" value="Unassembled WGS sequence"/>
</dbReference>